<accession>A0A9Q1G9U6</accession>
<protein>
    <submittedName>
        <fullName evidence="2">Uncharacterized protein</fullName>
    </submittedName>
</protein>
<sequence>MAPASLWQSQSFGPHGDALLRCDTAARVIRVDPVTGLRGMGPPAHDRHGTGIHGRREQPAMPKDPGPMRQANEPSVHFAPGARDQPCDLTRQPSPGL</sequence>
<reference evidence="2" key="1">
    <citation type="journal article" date="2023" name="Science">
        <title>Genome structures resolve the early diversification of teleost fishes.</title>
        <authorList>
            <person name="Parey E."/>
            <person name="Louis A."/>
            <person name="Montfort J."/>
            <person name="Bouchez O."/>
            <person name="Roques C."/>
            <person name="Iampietro C."/>
            <person name="Lluch J."/>
            <person name="Castinel A."/>
            <person name="Donnadieu C."/>
            <person name="Desvignes T."/>
            <person name="Floi Bucao C."/>
            <person name="Jouanno E."/>
            <person name="Wen M."/>
            <person name="Mejri S."/>
            <person name="Dirks R."/>
            <person name="Jansen H."/>
            <person name="Henkel C."/>
            <person name="Chen W.J."/>
            <person name="Zahm M."/>
            <person name="Cabau C."/>
            <person name="Klopp C."/>
            <person name="Thompson A.W."/>
            <person name="Robinson-Rechavi M."/>
            <person name="Braasch I."/>
            <person name="Lecointre G."/>
            <person name="Bobe J."/>
            <person name="Postlethwait J.H."/>
            <person name="Berthelot C."/>
            <person name="Roest Crollius H."/>
            <person name="Guiguen Y."/>
        </authorList>
    </citation>
    <scope>NUCLEOTIDE SEQUENCE</scope>
    <source>
        <strain evidence="2">WJC10195</strain>
    </source>
</reference>
<dbReference type="AlphaFoldDB" id="A0A9Q1G9U6"/>
<organism evidence="2 3">
    <name type="scientific">Synaphobranchus kaupii</name>
    <name type="common">Kaup's arrowtooth eel</name>
    <dbReference type="NCBI Taxonomy" id="118154"/>
    <lineage>
        <taxon>Eukaryota</taxon>
        <taxon>Metazoa</taxon>
        <taxon>Chordata</taxon>
        <taxon>Craniata</taxon>
        <taxon>Vertebrata</taxon>
        <taxon>Euteleostomi</taxon>
        <taxon>Actinopterygii</taxon>
        <taxon>Neopterygii</taxon>
        <taxon>Teleostei</taxon>
        <taxon>Anguilliformes</taxon>
        <taxon>Synaphobranchidae</taxon>
        <taxon>Synaphobranchus</taxon>
    </lineage>
</organism>
<evidence type="ECO:0000256" key="1">
    <source>
        <dbReference type="SAM" id="MobiDB-lite"/>
    </source>
</evidence>
<dbReference type="Proteomes" id="UP001152622">
    <property type="component" value="Chromosome 1"/>
</dbReference>
<comment type="caution">
    <text evidence="2">The sequence shown here is derived from an EMBL/GenBank/DDBJ whole genome shotgun (WGS) entry which is preliminary data.</text>
</comment>
<feature type="region of interest" description="Disordered" evidence="1">
    <location>
        <begin position="34"/>
        <end position="97"/>
    </location>
</feature>
<keyword evidence="3" id="KW-1185">Reference proteome</keyword>
<dbReference type="EMBL" id="JAINUF010000001">
    <property type="protein sequence ID" value="KAJ8380221.1"/>
    <property type="molecule type" value="Genomic_DNA"/>
</dbReference>
<name>A0A9Q1G9U6_SYNKA</name>
<gene>
    <name evidence="2" type="ORF">SKAU_G00009990</name>
</gene>
<evidence type="ECO:0000313" key="2">
    <source>
        <dbReference type="EMBL" id="KAJ8380221.1"/>
    </source>
</evidence>
<proteinExistence type="predicted"/>
<feature type="compositionally biased region" description="Basic and acidic residues" evidence="1">
    <location>
        <begin position="44"/>
        <end position="58"/>
    </location>
</feature>
<evidence type="ECO:0000313" key="3">
    <source>
        <dbReference type="Proteomes" id="UP001152622"/>
    </source>
</evidence>